<feature type="compositionally biased region" description="Polar residues" evidence="8">
    <location>
        <begin position="495"/>
        <end position="513"/>
    </location>
</feature>
<proteinExistence type="predicted"/>
<dbReference type="InterPro" id="IPR046360">
    <property type="entry name" value="T-box_DNA-bd"/>
</dbReference>
<dbReference type="PROSITE" id="PS50252">
    <property type="entry name" value="TBOX_3"/>
    <property type="match status" value="1"/>
</dbReference>
<organism evidence="10 11">
    <name type="scientific">Ciona savignyi</name>
    <name type="common">Pacific transparent sea squirt</name>
    <dbReference type="NCBI Taxonomy" id="51511"/>
    <lineage>
        <taxon>Eukaryota</taxon>
        <taxon>Metazoa</taxon>
        <taxon>Chordata</taxon>
        <taxon>Tunicata</taxon>
        <taxon>Ascidiacea</taxon>
        <taxon>Phlebobranchia</taxon>
        <taxon>Cionidae</taxon>
        <taxon>Ciona</taxon>
    </lineage>
</organism>
<dbReference type="Gene3D" id="2.60.40.820">
    <property type="entry name" value="Transcription factor, T-box"/>
    <property type="match status" value="1"/>
</dbReference>
<dbReference type="Pfam" id="PF00907">
    <property type="entry name" value="T-box"/>
    <property type="match status" value="1"/>
</dbReference>
<feature type="region of interest" description="Disordered" evidence="8">
    <location>
        <begin position="285"/>
        <end position="341"/>
    </location>
</feature>
<dbReference type="InterPro" id="IPR036960">
    <property type="entry name" value="T-box_sf"/>
</dbReference>
<name>H2ZQG2_CIOSA</name>
<feature type="domain" description="T-box" evidence="9">
    <location>
        <begin position="114"/>
        <end position="293"/>
    </location>
</feature>
<dbReference type="Ensembl" id="ENSCSAVT00000020041.1">
    <property type="protein sequence ID" value="ENSCSAVP00000019828.1"/>
    <property type="gene ID" value="ENSCSAVG00000011646.1"/>
</dbReference>
<dbReference type="Proteomes" id="UP000007875">
    <property type="component" value="Unassembled WGS sequence"/>
</dbReference>
<keyword evidence="4 7" id="KW-0238">DNA-binding</keyword>
<dbReference type="FunFam" id="2.60.40.820:FF:000010">
    <property type="entry name" value="T-box transcription factor TBX6"/>
    <property type="match status" value="1"/>
</dbReference>
<evidence type="ECO:0000256" key="1">
    <source>
        <dbReference type="ARBA" id="ARBA00004123"/>
    </source>
</evidence>
<dbReference type="GO" id="GO:0000785">
    <property type="term" value="C:chromatin"/>
    <property type="evidence" value="ECO:0007669"/>
    <property type="project" value="TreeGrafter"/>
</dbReference>
<reference evidence="10" key="3">
    <citation type="submission" date="2025-09" db="UniProtKB">
        <authorList>
            <consortium name="Ensembl"/>
        </authorList>
    </citation>
    <scope>IDENTIFICATION</scope>
</reference>
<sequence>MERNSGVWRTEDILNLNSNSNMRNMSTVLAQRQEHTFTEISNAPHASSPYMSSNDRLHGYSDSYISKFNPILGNEAIISVNEQHPPDFANAIPFQSSTQGTSQSPAEPNLQVELCDRELWQEFSNVGTEMIVTKAGRRMFPGYRVKISGMDPNTQYCVLMDIVNVDEHRYKFQQGEWMVAGKGELHAPQRMFLHSDSPATGSKWMTDIVSFYKIKLTNSINGRSTDKIVLNSMHRYQPRVHIVRTDDVNTLHLQPMSTFAFPQTVFITVTAYQNSQVTKLKINNNPFAKGFRDNGGRTNKNKKPSSDNQPDTTYERNLGKSSRESGAKDNEGSDQHNSKHLKLDSDTFNFTMYPNIDVPKSVVSQPMLGDYRLNVSAASEANTALPFYPYPQHMYHYPTVHTNTVPHYAAINPPFNYQLNPTTYYPHYPHPGYEPHLQQSYPQTLQTYSPVLTPPSDMTLAMRKKDTPPQKNPATSSPLKVASPPTPHTIYSMLHANTSQRKHSSISTKPCDQ</sequence>
<evidence type="ECO:0000256" key="5">
    <source>
        <dbReference type="ARBA" id="ARBA00023163"/>
    </source>
</evidence>
<reference evidence="11" key="1">
    <citation type="submission" date="2003-08" db="EMBL/GenBank/DDBJ databases">
        <authorList>
            <person name="Birren B."/>
            <person name="Nusbaum C."/>
            <person name="Abebe A."/>
            <person name="Abouelleil A."/>
            <person name="Adekoya E."/>
            <person name="Ait-zahra M."/>
            <person name="Allen N."/>
            <person name="Allen T."/>
            <person name="An P."/>
            <person name="Anderson M."/>
            <person name="Anderson S."/>
            <person name="Arachchi H."/>
            <person name="Armbruster J."/>
            <person name="Bachantsang P."/>
            <person name="Baldwin J."/>
            <person name="Barry A."/>
            <person name="Bayul T."/>
            <person name="Blitshsteyn B."/>
            <person name="Bloom T."/>
            <person name="Blye J."/>
            <person name="Boguslavskiy L."/>
            <person name="Borowsky M."/>
            <person name="Boukhgalter B."/>
            <person name="Brunache A."/>
            <person name="Butler J."/>
            <person name="Calixte N."/>
            <person name="Calvo S."/>
            <person name="Camarata J."/>
            <person name="Campo K."/>
            <person name="Chang J."/>
            <person name="Cheshatsang Y."/>
            <person name="Citroen M."/>
            <person name="Collymore A."/>
            <person name="Considine T."/>
            <person name="Cook A."/>
            <person name="Cooke P."/>
            <person name="Corum B."/>
            <person name="Cuomo C."/>
            <person name="David R."/>
            <person name="Dawoe T."/>
            <person name="Degray S."/>
            <person name="Dodge S."/>
            <person name="Dooley K."/>
            <person name="Dorje P."/>
            <person name="Dorjee K."/>
            <person name="Dorris L."/>
            <person name="Duffey N."/>
            <person name="Dupes A."/>
            <person name="Elkins T."/>
            <person name="Engels R."/>
            <person name="Erickson J."/>
            <person name="Farina A."/>
            <person name="Faro S."/>
            <person name="Ferreira P."/>
            <person name="Fischer H."/>
            <person name="Fitzgerald M."/>
            <person name="Foley K."/>
            <person name="Gage D."/>
            <person name="Galagan J."/>
            <person name="Gearin G."/>
            <person name="Gnerre S."/>
            <person name="Gnirke A."/>
            <person name="Goyette A."/>
            <person name="Graham J."/>
            <person name="Grandbois E."/>
            <person name="Gyaltsen K."/>
            <person name="Hafez N."/>
            <person name="Hagopian D."/>
            <person name="Hagos B."/>
            <person name="Hall J."/>
            <person name="Hatcher B."/>
            <person name="Heller A."/>
            <person name="Higgins H."/>
            <person name="Honan T."/>
            <person name="Horn A."/>
            <person name="Houde N."/>
            <person name="Hughes L."/>
            <person name="Hulme W."/>
            <person name="Husby E."/>
            <person name="Iliev I."/>
            <person name="Jaffe D."/>
            <person name="Jones C."/>
            <person name="Kamal M."/>
            <person name="Kamat A."/>
            <person name="Kamvysselis M."/>
            <person name="Karlsson E."/>
            <person name="Kells C."/>
            <person name="Kieu A."/>
            <person name="Kisner P."/>
            <person name="Kodira C."/>
            <person name="Kulbokas E."/>
            <person name="Labutti K."/>
            <person name="Lama D."/>
            <person name="Landers T."/>
            <person name="Leger J."/>
            <person name="Levine S."/>
            <person name="Lewis D."/>
            <person name="Lewis T."/>
            <person name="Lindblad-toh K."/>
            <person name="Liu X."/>
            <person name="Lokyitsang T."/>
            <person name="Lokyitsang Y."/>
            <person name="Lucien O."/>
            <person name="Lui A."/>
            <person name="Ma L.J."/>
            <person name="Mabbitt R."/>
            <person name="Macdonald J."/>
            <person name="Maclean C."/>
            <person name="Major J."/>
            <person name="Manning J."/>
            <person name="Marabella R."/>
            <person name="Maru K."/>
            <person name="Matthews C."/>
            <person name="Mauceli E."/>
            <person name="Mccarthy M."/>
            <person name="Mcdonough S."/>
            <person name="Mcghee T."/>
            <person name="Meldrim J."/>
            <person name="Meneus L."/>
            <person name="Mesirov J."/>
            <person name="Mihalev A."/>
            <person name="Mihova T."/>
            <person name="Mikkelsen T."/>
            <person name="Mlenga V."/>
            <person name="Moru K."/>
            <person name="Mozes J."/>
            <person name="Mulrain L."/>
            <person name="Munson G."/>
            <person name="Naylor J."/>
            <person name="Newes C."/>
            <person name="Nguyen C."/>
            <person name="Nguyen N."/>
            <person name="Nguyen T."/>
            <person name="Nicol R."/>
            <person name="Nielsen C."/>
            <person name="Nizzari M."/>
            <person name="Norbu C."/>
            <person name="Norbu N."/>
            <person name="O'donnell P."/>
            <person name="Okoawo O."/>
            <person name="O'leary S."/>
            <person name="Omotosho B."/>
            <person name="O'neill K."/>
            <person name="Osman S."/>
            <person name="Parker S."/>
            <person name="Perrin D."/>
            <person name="Phunkhang P."/>
            <person name="Piqani B."/>
            <person name="Purcell S."/>
            <person name="Rachupka T."/>
            <person name="Ramasamy U."/>
            <person name="Rameau R."/>
            <person name="Ray V."/>
            <person name="Raymond C."/>
            <person name="Retta R."/>
            <person name="Richardson S."/>
            <person name="Rise C."/>
            <person name="Rodriguez J."/>
            <person name="Rogers J."/>
            <person name="Rogov P."/>
            <person name="Rutman M."/>
            <person name="Schupbach R."/>
            <person name="Seaman C."/>
            <person name="Settipalli S."/>
            <person name="Sharpe T."/>
            <person name="Sheridan J."/>
            <person name="Sherpa N."/>
            <person name="Shi J."/>
            <person name="Smirnov S."/>
            <person name="Smith C."/>
            <person name="Sougnez C."/>
            <person name="Spencer B."/>
            <person name="Stalker J."/>
            <person name="Stange-thomann N."/>
            <person name="Stavropoulos S."/>
            <person name="Stetson K."/>
            <person name="Stone C."/>
            <person name="Stone S."/>
            <person name="Stubbs M."/>
            <person name="Talamas J."/>
            <person name="Tchuinga P."/>
            <person name="Tenzing P."/>
            <person name="Tesfaye S."/>
            <person name="Theodore J."/>
            <person name="Thoulutsang Y."/>
            <person name="Topham K."/>
            <person name="Towey S."/>
            <person name="Tsamla T."/>
            <person name="Tsomo N."/>
            <person name="Vallee D."/>
            <person name="Vassiliev H."/>
            <person name="Venkataraman V."/>
            <person name="Vinson J."/>
            <person name="Vo A."/>
            <person name="Wade C."/>
            <person name="Wang S."/>
            <person name="Wangchuk T."/>
            <person name="Wangdi T."/>
            <person name="Whittaker C."/>
            <person name="Wilkinson J."/>
            <person name="Wu Y."/>
            <person name="Wyman D."/>
            <person name="Yadav S."/>
            <person name="Yang S."/>
            <person name="Yang X."/>
            <person name="Yeager S."/>
            <person name="Yee E."/>
            <person name="Young G."/>
            <person name="Zainoun J."/>
            <person name="Zembeck L."/>
            <person name="Zimmer A."/>
            <person name="Zody M."/>
            <person name="Lander E."/>
        </authorList>
    </citation>
    <scope>NUCLEOTIDE SEQUENCE [LARGE SCALE GENOMIC DNA]</scope>
</reference>
<evidence type="ECO:0000256" key="2">
    <source>
        <dbReference type="ARBA" id="ARBA00022473"/>
    </source>
</evidence>
<dbReference type="InterPro" id="IPR018186">
    <property type="entry name" value="TF_T-box_CS"/>
</dbReference>
<dbReference type="PANTHER" id="PTHR11267">
    <property type="entry name" value="T-BOX PROTEIN-RELATED"/>
    <property type="match status" value="1"/>
</dbReference>
<dbReference type="STRING" id="51511.ENSCSAVP00000019828"/>
<protein>
    <recommendedName>
        <fullName evidence="9">T-box domain-containing protein</fullName>
    </recommendedName>
</protein>
<dbReference type="InterPro" id="IPR001699">
    <property type="entry name" value="TF_T-box"/>
</dbReference>
<dbReference type="GeneTree" id="ENSGT00940000165229"/>
<keyword evidence="6 7" id="KW-0539">Nucleus</keyword>
<dbReference type="SUPFAM" id="SSF49417">
    <property type="entry name" value="p53-like transcription factors"/>
    <property type="match status" value="1"/>
</dbReference>
<dbReference type="PANTHER" id="PTHR11267:SF204">
    <property type="entry name" value="SPADETAIL"/>
    <property type="match status" value="1"/>
</dbReference>
<dbReference type="AlphaFoldDB" id="H2ZQG2"/>
<dbReference type="SMART" id="SM00425">
    <property type="entry name" value="TBOX"/>
    <property type="match status" value="1"/>
</dbReference>
<evidence type="ECO:0000259" key="9">
    <source>
        <dbReference type="PROSITE" id="PS50252"/>
    </source>
</evidence>
<dbReference type="HOGENOM" id="CLU_531635_0_0_1"/>
<dbReference type="PROSITE" id="PS01283">
    <property type="entry name" value="TBOX_1"/>
    <property type="match status" value="1"/>
</dbReference>
<evidence type="ECO:0000256" key="7">
    <source>
        <dbReference type="PROSITE-ProRule" id="PRU00201"/>
    </source>
</evidence>
<feature type="region of interest" description="Disordered" evidence="8">
    <location>
        <begin position="453"/>
        <end position="513"/>
    </location>
</feature>
<keyword evidence="2" id="KW-0217">Developmental protein</keyword>
<evidence type="ECO:0000313" key="10">
    <source>
        <dbReference type="Ensembl" id="ENSCSAVP00000019828.1"/>
    </source>
</evidence>
<evidence type="ECO:0000256" key="4">
    <source>
        <dbReference type="ARBA" id="ARBA00023125"/>
    </source>
</evidence>
<feature type="compositionally biased region" description="Basic and acidic residues" evidence="8">
    <location>
        <begin position="313"/>
        <end position="341"/>
    </location>
</feature>
<dbReference type="PRINTS" id="PR00937">
    <property type="entry name" value="TBOX"/>
</dbReference>
<dbReference type="GO" id="GO:0001708">
    <property type="term" value="P:cell fate specification"/>
    <property type="evidence" value="ECO:0007669"/>
    <property type="project" value="TreeGrafter"/>
</dbReference>
<dbReference type="InParanoid" id="H2ZQG2"/>
<comment type="subcellular location">
    <subcellularLocation>
        <location evidence="1 7">Nucleus</location>
    </subcellularLocation>
</comment>
<dbReference type="GO" id="GO:0000978">
    <property type="term" value="F:RNA polymerase II cis-regulatory region sequence-specific DNA binding"/>
    <property type="evidence" value="ECO:0007669"/>
    <property type="project" value="InterPro"/>
</dbReference>
<keyword evidence="5" id="KW-0804">Transcription</keyword>
<evidence type="ECO:0000313" key="11">
    <source>
        <dbReference type="Proteomes" id="UP000007875"/>
    </source>
</evidence>
<dbReference type="GO" id="GO:0005634">
    <property type="term" value="C:nucleus"/>
    <property type="evidence" value="ECO:0007669"/>
    <property type="project" value="UniProtKB-SubCell"/>
</dbReference>
<dbReference type="GO" id="GO:0000981">
    <property type="term" value="F:DNA-binding transcription factor activity, RNA polymerase II-specific"/>
    <property type="evidence" value="ECO:0007669"/>
    <property type="project" value="TreeGrafter"/>
</dbReference>
<feature type="compositionally biased region" description="Polar residues" evidence="8">
    <location>
        <begin position="93"/>
        <end position="106"/>
    </location>
</feature>
<keyword evidence="3" id="KW-0805">Transcription regulation</keyword>
<evidence type="ECO:0000256" key="3">
    <source>
        <dbReference type="ARBA" id="ARBA00023015"/>
    </source>
</evidence>
<evidence type="ECO:0000256" key="6">
    <source>
        <dbReference type="ARBA" id="ARBA00023242"/>
    </source>
</evidence>
<evidence type="ECO:0000256" key="8">
    <source>
        <dbReference type="SAM" id="MobiDB-lite"/>
    </source>
</evidence>
<dbReference type="GO" id="GO:0045893">
    <property type="term" value="P:positive regulation of DNA-templated transcription"/>
    <property type="evidence" value="ECO:0007669"/>
    <property type="project" value="InterPro"/>
</dbReference>
<feature type="region of interest" description="Disordered" evidence="8">
    <location>
        <begin position="88"/>
        <end position="107"/>
    </location>
</feature>
<dbReference type="OMA" id="PYRTHEN"/>
<reference evidence="10" key="2">
    <citation type="submission" date="2025-08" db="UniProtKB">
        <authorList>
            <consortium name="Ensembl"/>
        </authorList>
    </citation>
    <scope>IDENTIFICATION</scope>
</reference>
<accession>H2ZQG2</accession>
<keyword evidence="11" id="KW-1185">Reference proteome</keyword>
<dbReference type="InterPro" id="IPR008967">
    <property type="entry name" value="p53-like_TF_DNA-bd_sf"/>
</dbReference>
<dbReference type="eggNOG" id="KOG3585">
    <property type="taxonomic scope" value="Eukaryota"/>
</dbReference>
<feature type="DNA-binding region" description="T-box" evidence="7">
    <location>
        <begin position="119"/>
        <end position="293"/>
    </location>
</feature>